<name>A0AAV8Y165_9CUCU</name>
<organism evidence="1 2">
    <name type="scientific">Aromia moschata</name>
    <dbReference type="NCBI Taxonomy" id="1265417"/>
    <lineage>
        <taxon>Eukaryota</taxon>
        <taxon>Metazoa</taxon>
        <taxon>Ecdysozoa</taxon>
        <taxon>Arthropoda</taxon>
        <taxon>Hexapoda</taxon>
        <taxon>Insecta</taxon>
        <taxon>Pterygota</taxon>
        <taxon>Neoptera</taxon>
        <taxon>Endopterygota</taxon>
        <taxon>Coleoptera</taxon>
        <taxon>Polyphaga</taxon>
        <taxon>Cucujiformia</taxon>
        <taxon>Chrysomeloidea</taxon>
        <taxon>Cerambycidae</taxon>
        <taxon>Cerambycinae</taxon>
        <taxon>Callichromatini</taxon>
        <taxon>Aromia</taxon>
    </lineage>
</organism>
<comment type="caution">
    <text evidence="1">The sequence shown here is derived from an EMBL/GenBank/DDBJ whole genome shotgun (WGS) entry which is preliminary data.</text>
</comment>
<proteinExistence type="predicted"/>
<gene>
    <name evidence="1" type="ORF">NQ318_013142</name>
</gene>
<evidence type="ECO:0000313" key="1">
    <source>
        <dbReference type="EMBL" id="KAJ8944808.1"/>
    </source>
</evidence>
<sequence length="69" mass="7748">MFLSDMQWAKENGVQLEHILALKKLKEEAVIALLSKQTQGVKCTLMLELTMTVTLMVFHKVPGVRGAYS</sequence>
<keyword evidence="2" id="KW-1185">Reference proteome</keyword>
<accession>A0AAV8Y165</accession>
<dbReference type="Proteomes" id="UP001162162">
    <property type="component" value="Unassembled WGS sequence"/>
</dbReference>
<dbReference type="AlphaFoldDB" id="A0AAV8Y165"/>
<dbReference type="EMBL" id="JAPWTK010000238">
    <property type="protein sequence ID" value="KAJ8944808.1"/>
    <property type="molecule type" value="Genomic_DNA"/>
</dbReference>
<protein>
    <submittedName>
        <fullName evidence="1">Uncharacterized protein</fullName>
    </submittedName>
</protein>
<reference evidence="1" key="1">
    <citation type="journal article" date="2023" name="Insect Mol. Biol.">
        <title>Genome sequencing provides insights into the evolution of gene families encoding plant cell wall-degrading enzymes in longhorned beetles.</title>
        <authorList>
            <person name="Shin N.R."/>
            <person name="Okamura Y."/>
            <person name="Kirsch R."/>
            <person name="Pauchet Y."/>
        </authorList>
    </citation>
    <scope>NUCLEOTIDE SEQUENCE</scope>
    <source>
        <strain evidence="1">AMC_N1</strain>
    </source>
</reference>
<evidence type="ECO:0000313" key="2">
    <source>
        <dbReference type="Proteomes" id="UP001162162"/>
    </source>
</evidence>